<name>A0ABZ2QEX2_9ACTN</name>
<evidence type="ECO:0000313" key="2">
    <source>
        <dbReference type="Proteomes" id="UP001626628"/>
    </source>
</evidence>
<evidence type="ECO:0000313" key="1">
    <source>
        <dbReference type="EMBL" id="WXK75071.1"/>
    </source>
</evidence>
<reference evidence="1 2" key="1">
    <citation type="submission" date="2024-03" db="EMBL/GenBank/DDBJ databases">
        <title>The complete genome of Streptomyces sirii sp.nov.</title>
        <authorList>
            <person name="Zakalyukina Y.V."/>
            <person name="Belik A.R."/>
            <person name="Biryukov M.V."/>
            <person name="Baturina O.A."/>
            <person name="Kabilov M.R."/>
        </authorList>
    </citation>
    <scope>NUCLEOTIDE SEQUENCE [LARGE SCALE GENOMIC DNA]</scope>
    <source>
        <strain evidence="1 2">BP-8</strain>
    </source>
</reference>
<dbReference type="Proteomes" id="UP001626628">
    <property type="component" value="Chromosome"/>
</dbReference>
<dbReference type="RefSeq" id="WP_399144911.1">
    <property type="nucleotide sequence ID" value="NZ_CP147982.1"/>
</dbReference>
<sequence>MNVLKIALEEGFSGQHVTVSVDGAVVLDETDVRTRLQIGLAKSVEIEVPDGRHSVEVQVEGVPPLRTEVDAADIKAVRISLTAEGRPVAVTSRERPRYL</sequence>
<keyword evidence="2" id="KW-1185">Reference proteome</keyword>
<gene>
    <name evidence="1" type="ORF">WAB15_03290</name>
</gene>
<protein>
    <submittedName>
        <fullName evidence="1">Uncharacterized protein</fullName>
    </submittedName>
</protein>
<accession>A0ABZ2QEX2</accession>
<proteinExistence type="predicted"/>
<organism evidence="1 2">
    <name type="scientific">Streptomyces sirii</name>
    <dbReference type="NCBI Taxonomy" id="3127701"/>
    <lineage>
        <taxon>Bacteria</taxon>
        <taxon>Bacillati</taxon>
        <taxon>Actinomycetota</taxon>
        <taxon>Actinomycetes</taxon>
        <taxon>Kitasatosporales</taxon>
        <taxon>Streptomycetaceae</taxon>
        <taxon>Streptomyces</taxon>
    </lineage>
</organism>
<dbReference type="EMBL" id="CP147982">
    <property type="protein sequence ID" value="WXK75071.1"/>
    <property type="molecule type" value="Genomic_DNA"/>
</dbReference>